<organism evidence="1 2">
    <name type="scientific">Kibdelosporangium philippinense</name>
    <dbReference type="NCBI Taxonomy" id="211113"/>
    <lineage>
        <taxon>Bacteria</taxon>
        <taxon>Bacillati</taxon>
        <taxon>Actinomycetota</taxon>
        <taxon>Actinomycetes</taxon>
        <taxon>Pseudonocardiales</taxon>
        <taxon>Pseudonocardiaceae</taxon>
        <taxon>Kibdelosporangium</taxon>
    </lineage>
</organism>
<keyword evidence="2" id="KW-1185">Reference proteome</keyword>
<sequence>MDDLSGGEAGNDRGPVTSREQDAVRILLLIDGAAEPLPAPVADDIPLASAVGVVESQVRLQKLDFWVRNPDFLADELLNDFEASREPGLLDLAGQILDSEEPEVRRYPMLRHHFGAYEPLDDALAVLRSAGLVVRRRRGTVDRTWRHDYYLLERGREVARTVVVEAPPFRYYVERIELVLDLADGRGGNELKDRQYLQTEYATAERGTRIGSISARARDRLRRLRSESDATGREGVVA</sequence>
<comment type="caution">
    <text evidence="1">The sequence shown here is derived from an EMBL/GenBank/DDBJ whole genome shotgun (WGS) entry which is preliminary data.</text>
</comment>
<dbReference type="EMBL" id="JAJVCN010000004">
    <property type="protein sequence ID" value="MCE7010096.1"/>
    <property type="molecule type" value="Genomic_DNA"/>
</dbReference>
<protein>
    <submittedName>
        <fullName evidence="1">Uncharacterized protein</fullName>
    </submittedName>
</protein>
<reference evidence="1 2" key="1">
    <citation type="submission" date="2021-12" db="EMBL/GenBank/DDBJ databases">
        <title>Genome sequence of Kibdelosporangium philippinense ATCC 49844.</title>
        <authorList>
            <person name="Fedorov E.A."/>
            <person name="Omeragic M."/>
            <person name="Shalygina K.F."/>
            <person name="Maclea K.S."/>
        </authorList>
    </citation>
    <scope>NUCLEOTIDE SEQUENCE [LARGE SCALE GENOMIC DNA]</scope>
    <source>
        <strain evidence="1 2">ATCC 49844</strain>
    </source>
</reference>
<proteinExistence type="predicted"/>
<gene>
    <name evidence="1" type="ORF">LWC34_45930</name>
</gene>
<evidence type="ECO:0000313" key="2">
    <source>
        <dbReference type="Proteomes" id="UP001521150"/>
    </source>
</evidence>
<dbReference type="RefSeq" id="WP_233731558.1">
    <property type="nucleotide sequence ID" value="NZ_JAJVCN010000004.1"/>
</dbReference>
<name>A0ABS8ZQS0_9PSEU</name>
<evidence type="ECO:0000313" key="1">
    <source>
        <dbReference type="EMBL" id="MCE7010096.1"/>
    </source>
</evidence>
<accession>A0ABS8ZQS0</accession>
<dbReference type="Proteomes" id="UP001521150">
    <property type="component" value="Unassembled WGS sequence"/>
</dbReference>